<dbReference type="Proteomes" id="UP000198727">
    <property type="component" value="Unassembled WGS sequence"/>
</dbReference>
<accession>A0A1I5LQA4</accession>
<reference evidence="2" key="1">
    <citation type="submission" date="2016-10" db="EMBL/GenBank/DDBJ databases">
        <authorList>
            <person name="Varghese N."/>
            <person name="Submissions S."/>
        </authorList>
    </citation>
    <scope>NUCLEOTIDE SEQUENCE [LARGE SCALE GENOMIC DNA]</scope>
    <source>
        <strain evidence="2">CGMCC 4.5579</strain>
    </source>
</reference>
<name>A0A1I5LQA4_9PSEU</name>
<proteinExistence type="predicted"/>
<evidence type="ECO:0000313" key="1">
    <source>
        <dbReference type="EMBL" id="SFO99450.1"/>
    </source>
</evidence>
<dbReference type="EMBL" id="FOWW01000001">
    <property type="protein sequence ID" value="SFO99450.1"/>
    <property type="molecule type" value="Genomic_DNA"/>
</dbReference>
<gene>
    <name evidence="1" type="ORF">SAMN05421810_101624</name>
</gene>
<dbReference type="SUPFAM" id="SSF110087">
    <property type="entry name" value="DR1885-like metal-binding protein"/>
    <property type="match status" value="1"/>
</dbReference>
<dbReference type="AlphaFoldDB" id="A0A1I5LQA4"/>
<dbReference type="InterPro" id="IPR007410">
    <property type="entry name" value="LpqE-like"/>
</dbReference>
<keyword evidence="2" id="KW-1185">Reference proteome</keyword>
<dbReference type="PROSITE" id="PS51257">
    <property type="entry name" value="PROKAR_LIPOPROTEIN"/>
    <property type="match status" value="1"/>
</dbReference>
<dbReference type="InterPro" id="IPR036182">
    <property type="entry name" value="PCuAC_sf"/>
</dbReference>
<dbReference type="STRING" id="587909.SAMN05421810_101624"/>
<dbReference type="Pfam" id="PF04314">
    <property type="entry name" value="PCuAC"/>
    <property type="match status" value="1"/>
</dbReference>
<sequence>MWGTRRTIAGSAVALLMMAGCGGEGGQPPDEGVPLEEQQLTTLGTNAELGPITLRNVYVQRPPDGEFQPGQSARLLLTLANESPEQDSLIRVTSSHAKVKLRWDRDCDGTAEPVDGLPITANGTVPGPPGRDVTGHLPYFVEVVEFTQPVLAGTSMPVTFTFERAGDITVPAKVQPREPIDEPARYACVDVRAPG</sequence>
<dbReference type="Gene3D" id="2.60.40.1890">
    <property type="entry name" value="PCu(A)C copper chaperone"/>
    <property type="match status" value="1"/>
</dbReference>
<protein>
    <submittedName>
        <fullName evidence="1">Copper(I)-binding protein</fullName>
    </submittedName>
</protein>
<evidence type="ECO:0000313" key="2">
    <source>
        <dbReference type="Proteomes" id="UP000198727"/>
    </source>
</evidence>
<organism evidence="1 2">
    <name type="scientific">Amycolatopsis arida</name>
    <dbReference type="NCBI Taxonomy" id="587909"/>
    <lineage>
        <taxon>Bacteria</taxon>
        <taxon>Bacillati</taxon>
        <taxon>Actinomycetota</taxon>
        <taxon>Actinomycetes</taxon>
        <taxon>Pseudonocardiales</taxon>
        <taxon>Pseudonocardiaceae</taxon>
        <taxon>Amycolatopsis</taxon>
    </lineage>
</organism>